<dbReference type="RefSeq" id="WP_093229165.1">
    <property type="nucleotide sequence ID" value="NZ_FORR01000005.1"/>
</dbReference>
<evidence type="ECO:0000256" key="3">
    <source>
        <dbReference type="ARBA" id="ARBA00022519"/>
    </source>
</evidence>
<dbReference type="EMBL" id="FORR01000005">
    <property type="protein sequence ID" value="SFJ16834.1"/>
    <property type="molecule type" value="Genomic_DNA"/>
</dbReference>
<dbReference type="GO" id="GO:0005886">
    <property type="term" value="C:plasma membrane"/>
    <property type="evidence" value="ECO:0007669"/>
    <property type="project" value="UniProtKB-SubCell"/>
</dbReference>
<evidence type="ECO:0000256" key="4">
    <source>
        <dbReference type="ARBA" id="ARBA00022679"/>
    </source>
</evidence>
<evidence type="ECO:0000313" key="8">
    <source>
        <dbReference type="EMBL" id="SFJ16834.1"/>
    </source>
</evidence>
<dbReference type="Pfam" id="PF03279">
    <property type="entry name" value="Lip_A_acyltrans"/>
    <property type="match status" value="1"/>
</dbReference>
<reference evidence="8 9" key="1">
    <citation type="submission" date="2016-10" db="EMBL/GenBank/DDBJ databases">
        <authorList>
            <person name="de Groot N.N."/>
        </authorList>
    </citation>
    <scope>NUCLEOTIDE SEQUENCE [LARGE SCALE GENOMIC DNA]</scope>
    <source>
        <strain evidence="8 9">DSM 44778</strain>
    </source>
</reference>
<evidence type="ECO:0000256" key="6">
    <source>
        <dbReference type="ARBA" id="ARBA00023315"/>
    </source>
</evidence>
<accession>A0A1I3P5M0</accession>
<evidence type="ECO:0000256" key="2">
    <source>
        <dbReference type="ARBA" id="ARBA00022475"/>
    </source>
</evidence>
<feature type="transmembrane region" description="Helical" evidence="7">
    <location>
        <begin position="29"/>
        <end position="48"/>
    </location>
</feature>
<protein>
    <submittedName>
        <fullName evidence="8">KDO2-lipid IV(A) lauroyltransferase</fullName>
    </submittedName>
</protein>
<organism evidence="8 9">
    <name type="scientific">Thermoflavimicrobium dichotomicum</name>
    <dbReference type="NCBI Taxonomy" id="46223"/>
    <lineage>
        <taxon>Bacteria</taxon>
        <taxon>Bacillati</taxon>
        <taxon>Bacillota</taxon>
        <taxon>Bacilli</taxon>
        <taxon>Bacillales</taxon>
        <taxon>Thermoactinomycetaceae</taxon>
        <taxon>Thermoflavimicrobium</taxon>
    </lineage>
</organism>
<keyword evidence="7" id="KW-0812">Transmembrane</keyword>
<keyword evidence="6" id="KW-0012">Acyltransferase</keyword>
<dbReference type="PANTHER" id="PTHR30606">
    <property type="entry name" value="LIPID A BIOSYNTHESIS LAUROYL ACYLTRANSFERASE"/>
    <property type="match status" value="1"/>
</dbReference>
<keyword evidence="9" id="KW-1185">Reference proteome</keyword>
<keyword evidence="7" id="KW-1133">Transmembrane helix</keyword>
<dbReference type="PANTHER" id="PTHR30606:SF10">
    <property type="entry name" value="PHOSPHATIDYLINOSITOL MANNOSIDE ACYLTRANSFERASE"/>
    <property type="match status" value="1"/>
</dbReference>
<evidence type="ECO:0000313" key="9">
    <source>
        <dbReference type="Proteomes" id="UP000199545"/>
    </source>
</evidence>
<dbReference type="AlphaFoldDB" id="A0A1I3P5M0"/>
<keyword evidence="2" id="KW-1003">Cell membrane</keyword>
<dbReference type="GO" id="GO:0016746">
    <property type="term" value="F:acyltransferase activity"/>
    <property type="evidence" value="ECO:0007669"/>
    <property type="project" value="UniProtKB-KW"/>
</dbReference>
<dbReference type="GO" id="GO:0009247">
    <property type="term" value="P:glycolipid biosynthetic process"/>
    <property type="evidence" value="ECO:0007669"/>
    <property type="project" value="UniProtKB-ARBA"/>
</dbReference>
<name>A0A1I3P5M0_9BACL</name>
<evidence type="ECO:0000256" key="1">
    <source>
        <dbReference type="ARBA" id="ARBA00004533"/>
    </source>
</evidence>
<dbReference type="STRING" id="46223.SAMN05421852_105101"/>
<evidence type="ECO:0000256" key="5">
    <source>
        <dbReference type="ARBA" id="ARBA00023136"/>
    </source>
</evidence>
<sequence length="296" mass="35546">MYSWIGKLTAHERICKTLARIFELLPKSVSLFFLTALAHLFYFCIPSLRKQIQRNMKDILSDKSEKEIHQECRRYYVHLFVILSEIFFHTLQDKQLERFEVKGEGYLRQALQEGKGAIVYTLHLGNFFYYYWYLSRRYPCLTVVTAGSPELRPIYLLFQEMGCKGLDYDHTPPLALLRELRDHLQNNGVVFLLGDFWRPNFPKAHFFDRITRTPQGTAVLAIEQQVPVIPFYGYRKQGYQHELVFHPSLYLHEKYDKKQREEATNELNRILERIIKEQPSSWFYWFNVDERWEKEP</sequence>
<keyword evidence="3" id="KW-0997">Cell inner membrane</keyword>
<keyword evidence="4 8" id="KW-0808">Transferase</keyword>
<keyword evidence="5 7" id="KW-0472">Membrane</keyword>
<dbReference type="Proteomes" id="UP000199545">
    <property type="component" value="Unassembled WGS sequence"/>
</dbReference>
<proteinExistence type="predicted"/>
<dbReference type="OrthoDB" id="2578313at2"/>
<evidence type="ECO:0000256" key="7">
    <source>
        <dbReference type="SAM" id="Phobius"/>
    </source>
</evidence>
<comment type="subcellular location">
    <subcellularLocation>
        <location evidence="1">Cell inner membrane</location>
    </subcellularLocation>
</comment>
<dbReference type="CDD" id="cd07984">
    <property type="entry name" value="LPLAT_LABLAT-like"/>
    <property type="match status" value="1"/>
</dbReference>
<gene>
    <name evidence="8" type="ORF">SAMN05421852_105101</name>
</gene>
<dbReference type="InterPro" id="IPR004960">
    <property type="entry name" value="LipA_acyltrans"/>
</dbReference>